<evidence type="ECO:0000313" key="2">
    <source>
        <dbReference type="Proteomes" id="UP000094329"/>
    </source>
</evidence>
<reference evidence="1 2" key="1">
    <citation type="submission" date="2016-08" db="EMBL/GenBank/DDBJ databases">
        <title>Draft genome sequence of Candidatus Piscirickettsia litoralis, from seawater.</title>
        <authorList>
            <person name="Wan X."/>
            <person name="Lee A.J."/>
            <person name="Hou S."/>
            <person name="Donachie S.P."/>
        </authorList>
    </citation>
    <scope>NUCLEOTIDE SEQUENCE [LARGE SCALE GENOMIC DNA]</scope>
    <source>
        <strain evidence="1 2">Y2</strain>
    </source>
</reference>
<comment type="caution">
    <text evidence="1">The sequence shown here is derived from an EMBL/GenBank/DDBJ whole genome shotgun (WGS) entry which is preliminary data.</text>
</comment>
<evidence type="ECO:0000313" key="1">
    <source>
        <dbReference type="EMBL" id="ODN41633.1"/>
    </source>
</evidence>
<dbReference type="EMBL" id="MDTU01000002">
    <property type="protein sequence ID" value="ODN41633.1"/>
    <property type="molecule type" value="Genomic_DNA"/>
</dbReference>
<gene>
    <name evidence="1" type="ORF">BGC07_16195</name>
</gene>
<organism evidence="1 2">
    <name type="scientific">Piscirickettsia litoralis</name>
    <dbReference type="NCBI Taxonomy" id="1891921"/>
    <lineage>
        <taxon>Bacteria</taxon>
        <taxon>Pseudomonadati</taxon>
        <taxon>Pseudomonadota</taxon>
        <taxon>Gammaproteobacteria</taxon>
        <taxon>Thiotrichales</taxon>
        <taxon>Piscirickettsiaceae</taxon>
        <taxon>Piscirickettsia</taxon>
    </lineage>
</organism>
<name>A0ABX3A1X8_9GAMM</name>
<accession>A0ABX3A1X8</accession>
<keyword evidence="2" id="KW-1185">Reference proteome</keyword>
<sequence length="80" mass="9425">MLRPKWYNDQCLYPEHFEYFSDYLMAQQSFGNACNGIPNYGILNICWSEAEMQMGILNISKLSLLTHQGEYIDIEKNCYD</sequence>
<dbReference type="Proteomes" id="UP000094329">
    <property type="component" value="Unassembled WGS sequence"/>
</dbReference>
<protein>
    <submittedName>
        <fullName evidence="1">Uncharacterized protein</fullName>
    </submittedName>
</protein>
<proteinExistence type="predicted"/>
<dbReference type="RefSeq" id="WP_069314097.1">
    <property type="nucleotide sequence ID" value="NZ_MDTU01000002.1"/>
</dbReference>